<dbReference type="Proteomes" id="UP001162501">
    <property type="component" value="Chromosome 25"/>
</dbReference>
<evidence type="ECO:0000313" key="1">
    <source>
        <dbReference type="EMBL" id="CAN0302957.1"/>
    </source>
</evidence>
<dbReference type="EMBL" id="OX596109">
    <property type="protein sequence ID" value="CAN0302957.1"/>
    <property type="molecule type" value="Genomic_DNA"/>
</dbReference>
<proteinExistence type="predicted"/>
<evidence type="ECO:0000313" key="2">
    <source>
        <dbReference type="Proteomes" id="UP001162501"/>
    </source>
</evidence>
<gene>
    <name evidence="1" type="ORF">MRATA1EN22A_LOCUS15259</name>
</gene>
<protein>
    <submittedName>
        <fullName evidence="1">Uncharacterized protein</fullName>
    </submittedName>
</protein>
<name>A0AC59Z8K8_RANTA</name>
<reference evidence="1" key="1">
    <citation type="submission" date="2023-05" db="EMBL/GenBank/DDBJ databases">
        <authorList>
            <consortium name="ELIXIR-Norway"/>
        </authorList>
    </citation>
    <scope>NUCLEOTIDE SEQUENCE</scope>
</reference>
<reference evidence="1" key="2">
    <citation type="submission" date="2025-03" db="EMBL/GenBank/DDBJ databases">
        <authorList>
            <consortium name="ELIXIR-Norway"/>
            <consortium name="Elixir Norway"/>
        </authorList>
    </citation>
    <scope>NUCLEOTIDE SEQUENCE</scope>
</reference>
<accession>A0AC59Z8K8</accession>
<organism evidence="1 2">
    <name type="scientific">Rangifer tarandus platyrhynchus</name>
    <name type="common">Svalbard reindeer</name>
    <dbReference type="NCBI Taxonomy" id="3082113"/>
    <lineage>
        <taxon>Eukaryota</taxon>
        <taxon>Metazoa</taxon>
        <taxon>Chordata</taxon>
        <taxon>Craniata</taxon>
        <taxon>Vertebrata</taxon>
        <taxon>Euteleostomi</taxon>
        <taxon>Mammalia</taxon>
        <taxon>Eutheria</taxon>
        <taxon>Laurasiatheria</taxon>
        <taxon>Artiodactyla</taxon>
        <taxon>Ruminantia</taxon>
        <taxon>Pecora</taxon>
        <taxon>Cervidae</taxon>
        <taxon>Odocoileinae</taxon>
        <taxon>Rangifer</taxon>
    </lineage>
</organism>
<sequence>MIFSRALVFPDVSNWPRFHPLHCLSPTFPPFLSNCASYDTEFPVPTDSGLLIPFWTGFSLGLLHAQLGSLDSLPSGLMFLIPGSHVYLSRGYPLSSSVIIQTHHLFFFFLATHSQGAFWKVW</sequence>